<evidence type="ECO:0000256" key="1">
    <source>
        <dbReference type="ARBA" id="ARBA00010617"/>
    </source>
</evidence>
<evidence type="ECO:0000256" key="5">
    <source>
        <dbReference type="ARBA" id="ARBA00023004"/>
    </source>
</evidence>
<evidence type="ECO:0000256" key="2">
    <source>
        <dbReference type="ARBA" id="ARBA00022617"/>
    </source>
</evidence>
<comment type="similarity">
    <text evidence="1 7">Belongs to the cytochrome P450 family.</text>
</comment>
<keyword evidence="3 7" id="KW-0479">Metal-binding</keyword>
<dbReference type="PRINTS" id="PR00463">
    <property type="entry name" value="EP450I"/>
</dbReference>
<comment type="caution">
    <text evidence="8">The sequence shown here is derived from an EMBL/GenBank/DDBJ whole genome shotgun (WGS) entry which is preliminary data.</text>
</comment>
<keyword evidence="2 7" id="KW-0349">Heme</keyword>
<dbReference type="RefSeq" id="WP_356955166.1">
    <property type="nucleotide sequence ID" value="NZ_JBEYBD010000003.1"/>
</dbReference>
<dbReference type="EMBL" id="JBEYBF010000002">
    <property type="protein sequence ID" value="MEU1951189.1"/>
    <property type="molecule type" value="Genomic_DNA"/>
</dbReference>
<dbReference type="PROSITE" id="PS00086">
    <property type="entry name" value="CYTOCHROME_P450"/>
    <property type="match status" value="1"/>
</dbReference>
<dbReference type="Proteomes" id="UP001550628">
    <property type="component" value="Unassembled WGS sequence"/>
</dbReference>
<dbReference type="SUPFAM" id="SSF48264">
    <property type="entry name" value="Cytochrome P450"/>
    <property type="match status" value="1"/>
</dbReference>
<dbReference type="InterPro" id="IPR002401">
    <property type="entry name" value="Cyt_P450_E_grp-I"/>
</dbReference>
<dbReference type="PANTHER" id="PTHR24291">
    <property type="entry name" value="CYTOCHROME P450 FAMILY 4"/>
    <property type="match status" value="1"/>
</dbReference>
<sequence>MTTAIVPGKSPRRAWPLIGHGLQLQRRPLEFLAELHALPEPVVRIRLGRDEAYVVTAPELLDSLLRGKISQRVEKGAFFDAMRVVLGDGIVVSAEPKHMRHRRLMAPGFHRERVAGYIDIMADSTASMVDAWHAGQRIELDRELGGLAMRIVARALFSSDIAEDLVGESLRAFPVIVAELPKRTMMPWLARLPLRNRAFDAAVRRLITVVDRIIAEYRAHQEDHHDLVSMLIAARFDDGTGLSDQEIRDEVMTMFAAGYETVSNTLAFAFHELGQRRDILDRLEREVSEVLGDGPVRADNIRDLVFTEKVVTETLRRYCPPWLGMRETTAEIELGGVTIPEGATIIYSNYALHNDPNYFADPATFDPDRWTPEYRKKVTRSGAFQPFGIGNRNCIGEPFAWLEATAILATVVARVRLEPVPGVAVREIAAATVQLDRLPMIAHPRQCWIKPPTGVGVT</sequence>
<evidence type="ECO:0000313" key="9">
    <source>
        <dbReference type="Proteomes" id="UP001550628"/>
    </source>
</evidence>
<evidence type="ECO:0000256" key="7">
    <source>
        <dbReference type="RuleBase" id="RU000461"/>
    </source>
</evidence>
<dbReference type="PRINTS" id="PR00385">
    <property type="entry name" value="P450"/>
</dbReference>
<keyword evidence="6 7" id="KW-0503">Monooxygenase</keyword>
<dbReference type="Gene3D" id="1.10.630.10">
    <property type="entry name" value="Cytochrome P450"/>
    <property type="match status" value="1"/>
</dbReference>
<reference evidence="8 9" key="1">
    <citation type="submission" date="2024-06" db="EMBL/GenBank/DDBJ databases">
        <title>The Natural Products Discovery Center: Release of the First 8490 Sequenced Strains for Exploring Actinobacteria Biosynthetic Diversity.</title>
        <authorList>
            <person name="Kalkreuter E."/>
            <person name="Kautsar S.A."/>
            <person name="Yang D."/>
            <person name="Bader C.D."/>
            <person name="Teijaro C.N."/>
            <person name="Fluegel L."/>
            <person name="Davis C.M."/>
            <person name="Simpson J.R."/>
            <person name="Lauterbach L."/>
            <person name="Steele A.D."/>
            <person name="Gui C."/>
            <person name="Meng S."/>
            <person name="Li G."/>
            <person name="Viehrig K."/>
            <person name="Ye F."/>
            <person name="Su P."/>
            <person name="Kiefer A.F."/>
            <person name="Nichols A."/>
            <person name="Cepeda A.J."/>
            <person name="Yan W."/>
            <person name="Fan B."/>
            <person name="Jiang Y."/>
            <person name="Adhikari A."/>
            <person name="Zheng C.-J."/>
            <person name="Schuster L."/>
            <person name="Cowan T.M."/>
            <person name="Smanski M.J."/>
            <person name="Chevrette M.G."/>
            <person name="De Carvalho L.P.S."/>
            <person name="Shen B."/>
        </authorList>
    </citation>
    <scope>NUCLEOTIDE SEQUENCE [LARGE SCALE GENOMIC DNA]</scope>
    <source>
        <strain evidence="8 9">NPDC019708</strain>
    </source>
</reference>
<evidence type="ECO:0000256" key="3">
    <source>
        <dbReference type="ARBA" id="ARBA00022723"/>
    </source>
</evidence>
<dbReference type="InterPro" id="IPR017972">
    <property type="entry name" value="Cyt_P450_CS"/>
</dbReference>
<dbReference type="InterPro" id="IPR001128">
    <property type="entry name" value="Cyt_P450"/>
</dbReference>
<evidence type="ECO:0000256" key="6">
    <source>
        <dbReference type="ARBA" id="ARBA00023033"/>
    </source>
</evidence>
<keyword evidence="5 7" id="KW-0408">Iron</keyword>
<evidence type="ECO:0000313" key="8">
    <source>
        <dbReference type="EMBL" id="MEU1951189.1"/>
    </source>
</evidence>
<proteinExistence type="inferred from homology"/>
<accession>A0ABV2WJY2</accession>
<name>A0ABV2WJY2_9NOCA</name>
<dbReference type="InterPro" id="IPR050196">
    <property type="entry name" value="Cytochrome_P450_Monoox"/>
</dbReference>
<organism evidence="8 9">
    <name type="scientific">Nocardia rhamnosiphila</name>
    <dbReference type="NCBI Taxonomy" id="426716"/>
    <lineage>
        <taxon>Bacteria</taxon>
        <taxon>Bacillati</taxon>
        <taxon>Actinomycetota</taxon>
        <taxon>Actinomycetes</taxon>
        <taxon>Mycobacteriales</taxon>
        <taxon>Nocardiaceae</taxon>
        <taxon>Nocardia</taxon>
    </lineage>
</organism>
<dbReference type="PANTHER" id="PTHR24291:SF50">
    <property type="entry name" value="BIFUNCTIONAL ALBAFLAVENONE MONOOXYGENASE_TERPENE SYNTHASE"/>
    <property type="match status" value="1"/>
</dbReference>
<protein>
    <submittedName>
        <fullName evidence="8">Cytochrome P450</fullName>
    </submittedName>
</protein>
<dbReference type="InterPro" id="IPR036396">
    <property type="entry name" value="Cyt_P450_sf"/>
</dbReference>
<keyword evidence="4 7" id="KW-0560">Oxidoreductase</keyword>
<dbReference type="Pfam" id="PF00067">
    <property type="entry name" value="p450"/>
    <property type="match status" value="1"/>
</dbReference>
<keyword evidence="9" id="KW-1185">Reference proteome</keyword>
<evidence type="ECO:0000256" key="4">
    <source>
        <dbReference type="ARBA" id="ARBA00023002"/>
    </source>
</evidence>
<gene>
    <name evidence="8" type="ORF">ABZ510_04950</name>
</gene>